<dbReference type="InterPro" id="IPR029068">
    <property type="entry name" value="Glyas_Bleomycin-R_OHBP_Dase"/>
</dbReference>
<dbReference type="EMBL" id="BAAALD010000103">
    <property type="protein sequence ID" value="GAA1117403.1"/>
    <property type="molecule type" value="Genomic_DNA"/>
</dbReference>
<sequence>MPRRTRYSPGTPCWADCITPDLTGSQSFYAELFGWEYVPETPGYHLAVLRGEIVGGFGAAPAGTPPRAAWNVYLATKDAEHTCALVGLAGGRVVMPPVPAGDNGRLFLAVDPAGAAVGFWEGHRAEGVVVADEPGAVSGHELRVPDATRAAAFYGDLFGHRTAPGEEELHLDGAPVARLTEGDAGRPLWLPHFGAADPADTARLAVELGAEPVRPADGRPGLPALLRDPWGAEFGLVQA</sequence>
<proteinExistence type="predicted"/>
<evidence type="ECO:0000259" key="1">
    <source>
        <dbReference type="PROSITE" id="PS51819"/>
    </source>
</evidence>
<dbReference type="Proteomes" id="UP001499987">
    <property type="component" value="Unassembled WGS sequence"/>
</dbReference>
<protein>
    <submittedName>
        <fullName evidence="2">VOC family protein</fullName>
    </submittedName>
</protein>
<organism evidence="2 3">
    <name type="scientific">Kitasatospora arboriphila</name>
    <dbReference type="NCBI Taxonomy" id="258052"/>
    <lineage>
        <taxon>Bacteria</taxon>
        <taxon>Bacillati</taxon>
        <taxon>Actinomycetota</taxon>
        <taxon>Actinomycetes</taxon>
        <taxon>Kitasatosporales</taxon>
        <taxon>Streptomycetaceae</taxon>
        <taxon>Kitasatospora</taxon>
    </lineage>
</organism>
<accession>A0ABP4ERS1</accession>
<dbReference type="Gene3D" id="3.10.180.10">
    <property type="entry name" value="2,3-Dihydroxybiphenyl 1,2-Dioxygenase, domain 1"/>
    <property type="match status" value="2"/>
</dbReference>
<dbReference type="InterPro" id="IPR052164">
    <property type="entry name" value="Anthracycline_SecMetBiosynth"/>
</dbReference>
<dbReference type="InterPro" id="IPR004360">
    <property type="entry name" value="Glyas_Fos-R_dOase_dom"/>
</dbReference>
<dbReference type="Pfam" id="PF18029">
    <property type="entry name" value="Glyoxalase_6"/>
    <property type="match status" value="1"/>
</dbReference>
<gene>
    <name evidence="2" type="ORF">GCM10009663_66870</name>
</gene>
<dbReference type="InterPro" id="IPR037523">
    <property type="entry name" value="VOC_core"/>
</dbReference>
<evidence type="ECO:0000313" key="3">
    <source>
        <dbReference type="Proteomes" id="UP001499987"/>
    </source>
</evidence>
<dbReference type="PANTHER" id="PTHR33993:SF14">
    <property type="entry name" value="GB|AAF24581.1"/>
    <property type="match status" value="1"/>
</dbReference>
<dbReference type="Pfam" id="PF00903">
    <property type="entry name" value="Glyoxalase"/>
    <property type="match status" value="1"/>
</dbReference>
<name>A0ABP4ERS1_9ACTN</name>
<dbReference type="CDD" id="cd07247">
    <property type="entry name" value="SgaA_N_like"/>
    <property type="match status" value="1"/>
</dbReference>
<dbReference type="RefSeq" id="WP_344627465.1">
    <property type="nucleotide sequence ID" value="NZ_BAAALD010000103.1"/>
</dbReference>
<dbReference type="SUPFAM" id="SSF54593">
    <property type="entry name" value="Glyoxalase/Bleomycin resistance protein/Dihydroxybiphenyl dioxygenase"/>
    <property type="match status" value="2"/>
</dbReference>
<dbReference type="InterPro" id="IPR041581">
    <property type="entry name" value="Glyoxalase_6"/>
</dbReference>
<keyword evidence="3" id="KW-1185">Reference proteome</keyword>
<dbReference type="PROSITE" id="PS51819">
    <property type="entry name" value="VOC"/>
    <property type="match status" value="1"/>
</dbReference>
<comment type="caution">
    <text evidence="2">The sequence shown here is derived from an EMBL/GenBank/DDBJ whole genome shotgun (WGS) entry which is preliminary data.</text>
</comment>
<dbReference type="PANTHER" id="PTHR33993">
    <property type="entry name" value="GLYOXALASE-RELATED"/>
    <property type="match status" value="1"/>
</dbReference>
<feature type="domain" description="VOC" evidence="1">
    <location>
        <begin position="11"/>
        <end position="122"/>
    </location>
</feature>
<reference evidence="3" key="1">
    <citation type="journal article" date="2019" name="Int. J. Syst. Evol. Microbiol.">
        <title>The Global Catalogue of Microorganisms (GCM) 10K type strain sequencing project: providing services to taxonomists for standard genome sequencing and annotation.</title>
        <authorList>
            <consortium name="The Broad Institute Genomics Platform"/>
            <consortium name="The Broad Institute Genome Sequencing Center for Infectious Disease"/>
            <person name="Wu L."/>
            <person name="Ma J."/>
        </authorList>
    </citation>
    <scope>NUCLEOTIDE SEQUENCE [LARGE SCALE GENOMIC DNA]</scope>
    <source>
        <strain evidence="3">JCM 13002</strain>
    </source>
</reference>
<evidence type="ECO:0000313" key="2">
    <source>
        <dbReference type="EMBL" id="GAA1117403.1"/>
    </source>
</evidence>